<evidence type="ECO:0000256" key="7">
    <source>
        <dbReference type="HAMAP-Rule" id="MF_00116"/>
    </source>
</evidence>
<dbReference type="PANTHER" id="PTHR11241:SF0">
    <property type="entry name" value="DEOXYURIDINE 5'-TRIPHOSPHATE NUCLEOTIDOHYDROLASE"/>
    <property type="match status" value="1"/>
</dbReference>
<dbReference type="EC" id="3.6.1.23" evidence="7"/>
<keyword evidence="10" id="KW-1185">Reference proteome</keyword>
<dbReference type="STRING" id="1715285.SOFFGTOCOR_0595"/>
<evidence type="ECO:0000259" key="8">
    <source>
        <dbReference type="Pfam" id="PF00692"/>
    </source>
</evidence>
<dbReference type="FunFam" id="2.70.40.10:FF:000002">
    <property type="entry name" value="dUTP diphosphatase"/>
    <property type="match status" value="1"/>
</dbReference>
<comment type="caution">
    <text evidence="7">Lacks conserved residue(s) required for the propagation of feature annotation.</text>
</comment>
<evidence type="ECO:0000313" key="10">
    <source>
        <dbReference type="Proteomes" id="UP000242301"/>
    </source>
</evidence>
<keyword evidence="2 7" id="KW-0479">Metal-binding</keyword>
<feature type="binding site" evidence="7">
    <location>
        <position position="83"/>
    </location>
    <ligand>
        <name>substrate</name>
    </ligand>
</feature>
<organism evidence="9 10">
    <name type="scientific">Candidatus Providencia siddallii</name>
    <dbReference type="NCBI Taxonomy" id="1715285"/>
    <lineage>
        <taxon>Bacteria</taxon>
        <taxon>Pseudomonadati</taxon>
        <taxon>Pseudomonadota</taxon>
        <taxon>Gammaproteobacteria</taxon>
        <taxon>Enterobacterales</taxon>
        <taxon>Morganellaceae</taxon>
        <taxon>Providencia</taxon>
    </lineage>
</organism>
<sequence>MKKIDLKILDEFIGKKIPLPNYFTTGSAGLDLYACINKSINLKSNQTELIPTGISIHINDKQLAAIILPRSGLGHNNGIILGNSIGLIDSDYQGQLMISLWNRSKKQFTINPGSRVAQLVFINIIQIEFNIVNNFETTKRGIKGFGHSGF</sequence>
<feature type="binding site" evidence="7">
    <location>
        <begin position="70"/>
        <end position="72"/>
    </location>
    <ligand>
        <name>substrate</name>
    </ligand>
</feature>
<evidence type="ECO:0000256" key="2">
    <source>
        <dbReference type="ARBA" id="ARBA00022723"/>
    </source>
</evidence>
<evidence type="ECO:0000256" key="6">
    <source>
        <dbReference type="ARBA" id="ARBA00047686"/>
    </source>
</evidence>
<protein>
    <recommendedName>
        <fullName evidence="7">Deoxyuridine 5'-triphosphate nucleotidohydrolase</fullName>
        <shortName evidence="7">dUTPase</shortName>
        <ecNumber evidence="7">3.6.1.23</ecNumber>
    </recommendedName>
    <alternativeName>
        <fullName evidence="7">dUTP pyrophosphatase</fullName>
    </alternativeName>
</protein>
<reference evidence="10" key="1">
    <citation type="submission" date="2015-05" db="EMBL/GenBank/DDBJ databases">
        <authorList>
            <person name="Manzano-Marin A."/>
        </authorList>
    </citation>
    <scope>NUCLEOTIDE SEQUENCE [LARGE SCALE GENOMIC DNA]</scope>
    <source>
        <strain evidence="10">officinalis</strain>
    </source>
</reference>
<evidence type="ECO:0000256" key="1">
    <source>
        <dbReference type="ARBA" id="ARBA00006581"/>
    </source>
</evidence>
<feature type="binding site" evidence="7">
    <location>
        <begin position="87"/>
        <end position="89"/>
    </location>
    <ligand>
        <name>substrate</name>
    </ligand>
</feature>
<dbReference type="PANTHER" id="PTHR11241">
    <property type="entry name" value="DEOXYURIDINE 5'-TRIPHOSPHATE NUCLEOTIDOHYDROLASE"/>
    <property type="match status" value="1"/>
</dbReference>
<dbReference type="UniPathway" id="UPA00610">
    <property type="reaction ID" value="UER00666"/>
</dbReference>
<dbReference type="InterPro" id="IPR008181">
    <property type="entry name" value="dUTPase"/>
</dbReference>
<dbReference type="GO" id="GO:0004170">
    <property type="term" value="F:dUTP diphosphatase activity"/>
    <property type="evidence" value="ECO:0007669"/>
    <property type="project" value="UniProtKB-UniRule"/>
</dbReference>
<dbReference type="CDD" id="cd07557">
    <property type="entry name" value="trimeric_dUTPase"/>
    <property type="match status" value="1"/>
</dbReference>
<dbReference type="Pfam" id="PF00692">
    <property type="entry name" value="dUTPase"/>
    <property type="match status" value="1"/>
</dbReference>
<comment type="function">
    <text evidence="7">This enzyme is involved in nucleotide metabolism: it produces dUMP, the immediate precursor of thymidine nucleotides and it decreases the intracellular concentration of dUTP so that uracil cannot be incorporated into DNA.</text>
</comment>
<gene>
    <name evidence="7 9" type="primary">dut</name>
    <name evidence="9" type="ORF">SOFFGTOCOR_0595</name>
</gene>
<dbReference type="NCBIfam" id="NF001862">
    <property type="entry name" value="PRK00601.1"/>
    <property type="match status" value="1"/>
</dbReference>
<feature type="domain" description="dUTPase-like" evidence="8">
    <location>
        <begin position="16"/>
        <end position="149"/>
    </location>
</feature>
<dbReference type="InterPro" id="IPR033704">
    <property type="entry name" value="dUTPase_trimeric"/>
</dbReference>
<dbReference type="Gene3D" id="2.70.40.10">
    <property type="match status" value="1"/>
</dbReference>
<comment type="catalytic activity">
    <reaction evidence="6 7">
        <text>dUTP + H2O = dUMP + diphosphate + H(+)</text>
        <dbReference type="Rhea" id="RHEA:10248"/>
        <dbReference type="ChEBI" id="CHEBI:15377"/>
        <dbReference type="ChEBI" id="CHEBI:15378"/>
        <dbReference type="ChEBI" id="CHEBI:33019"/>
        <dbReference type="ChEBI" id="CHEBI:61555"/>
        <dbReference type="ChEBI" id="CHEBI:246422"/>
        <dbReference type="EC" id="3.6.1.23"/>
    </reaction>
</comment>
<dbReference type="InterPro" id="IPR029054">
    <property type="entry name" value="dUTPase-like"/>
</dbReference>
<name>A0A0M6W7W5_9GAMM</name>
<dbReference type="GO" id="GO:0006226">
    <property type="term" value="P:dUMP biosynthetic process"/>
    <property type="evidence" value="ECO:0007669"/>
    <property type="project" value="UniProtKB-UniRule"/>
</dbReference>
<comment type="cofactor">
    <cofactor evidence="7">
        <name>Mg(2+)</name>
        <dbReference type="ChEBI" id="CHEBI:18420"/>
    </cofactor>
</comment>
<evidence type="ECO:0000256" key="4">
    <source>
        <dbReference type="ARBA" id="ARBA00022842"/>
    </source>
</evidence>
<evidence type="ECO:0000313" key="9">
    <source>
        <dbReference type="EMBL" id="CRK85994.1"/>
    </source>
</evidence>
<evidence type="ECO:0000256" key="3">
    <source>
        <dbReference type="ARBA" id="ARBA00022801"/>
    </source>
</evidence>
<dbReference type="GO" id="GO:0046081">
    <property type="term" value="P:dUTP catabolic process"/>
    <property type="evidence" value="ECO:0007669"/>
    <property type="project" value="InterPro"/>
</dbReference>
<evidence type="ECO:0000256" key="5">
    <source>
        <dbReference type="ARBA" id="ARBA00023080"/>
    </source>
</evidence>
<dbReference type="AlphaFoldDB" id="A0A0M6W7W5"/>
<keyword evidence="4 7" id="KW-0460">Magnesium</keyword>
<proteinExistence type="inferred from homology"/>
<dbReference type="InterPro" id="IPR036157">
    <property type="entry name" value="dUTPase-like_sf"/>
</dbReference>
<accession>A0A0M6W7W5</accession>
<dbReference type="EMBL" id="CVRF01000003">
    <property type="protein sequence ID" value="CRK85994.1"/>
    <property type="molecule type" value="Genomic_DNA"/>
</dbReference>
<dbReference type="GO" id="GO:0000287">
    <property type="term" value="F:magnesium ion binding"/>
    <property type="evidence" value="ECO:0007669"/>
    <property type="project" value="UniProtKB-UniRule"/>
</dbReference>
<comment type="pathway">
    <text evidence="7">Pyrimidine metabolism; dUMP biosynthesis; dUMP from dCTP (dUTP route): step 2/2.</text>
</comment>
<dbReference type="NCBIfam" id="TIGR00576">
    <property type="entry name" value="dut"/>
    <property type="match status" value="1"/>
</dbReference>
<keyword evidence="5 7" id="KW-0546">Nucleotide metabolism</keyword>
<dbReference type="SUPFAM" id="SSF51283">
    <property type="entry name" value="dUTPase-like"/>
    <property type="match status" value="1"/>
</dbReference>
<dbReference type="Proteomes" id="UP000242301">
    <property type="component" value="Unassembled WGS sequence"/>
</dbReference>
<comment type="similarity">
    <text evidence="1 7">Belongs to the dUTPase family.</text>
</comment>
<keyword evidence="3 7" id="KW-0378">Hydrolase</keyword>
<dbReference type="HAMAP" id="MF_00116">
    <property type="entry name" value="dUTPase_bact"/>
    <property type="match status" value="1"/>
</dbReference>